<evidence type="ECO:0000256" key="1">
    <source>
        <dbReference type="SAM" id="MobiDB-lite"/>
    </source>
</evidence>
<dbReference type="InterPro" id="IPR005240">
    <property type="entry name" value="DUF389"/>
</dbReference>
<organism evidence="3">
    <name type="scientific">Pseudo-nitzschia australis</name>
    <dbReference type="NCBI Taxonomy" id="44445"/>
    <lineage>
        <taxon>Eukaryota</taxon>
        <taxon>Sar</taxon>
        <taxon>Stramenopiles</taxon>
        <taxon>Ochrophyta</taxon>
        <taxon>Bacillariophyta</taxon>
        <taxon>Bacillariophyceae</taxon>
        <taxon>Bacillariophycidae</taxon>
        <taxon>Bacillariales</taxon>
        <taxon>Bacillariaceae</taxon>
        <taxon>Pseudo-nitzschia</taxon>
    </lineage>
</organism>
<gene>
    <name evidence="3" type="ORF">PAUS00366_LOCUS16547</name>
</gene>
<feature type="compositionally biased region" description="Low complexity" evidence="1">
    <location>
        <begin position="368"/>
        <end position="380"/>
    </location>
</feature>
<dbReference type="PANTHER" id="PTHR20992:SF9">
    <property type="entry name" value="AT15442P-RELATED"/>
    <property type="match status" value="1"/>
</dbReference>
<name>A0A7S4EMT1_9STRA</name>
<evidence type="ECO:0000313" key="3">
    <source>
        <dbReference type="EMBL" id="CAE0723791.1"/>
    </source>
</evidence>
<dbReference type="EMBL" id="HBIX01023899">
    <property type="protein sequence ID" value="CAE0723791.1"/>
    <property type="molecule type" value="Transcribed_RNA"/>
</dbReference>
<feature type="region of interest" description="Disordered" evidence="1">
    <location>
        <begin position="366"/>
        <end position="422"/>
    </location>
</feature>
<evidence type="ECO:0008006" key="4">
    <source>
        <dbReference type="Google" id="ProtNLM"/>
    </source>
</evidence>
<feature type="transmembrane region" description="Helical" evidence="2">
    <location>
        <begin position="280"/>
        <end position="302"/>
    </location>
</feature>
<keyword evidence="2" id="KW-0812">Transmembrane</keyword>
<keyword evidence="2" id="KW-0472">Membrane</keyword>
<dbReference type="AlphaFoldDB" id="A0A7S4EMT1"/>
<dbReference type="PANTHER" id="PTHR20992">
    <property type="entry name" value="AT15442P-RELATED"/>
    <property type="match status" value="1"/>
</dbReference>
<evidence type="ECO:0000256" key="2">
    <source>
        <dbReference type="SAM" id="Phobius"/>
    </source>
</evidence>
<protein>
    <recommendedName>
        <fullName evidence="4">TIGR00341 family protein</fullName>
    </recommendedName>
</protein>
<accession>A0A7S4EMT1</accession>
<feature type="transmembrane region" description="Helical" evidence="2">
    <location>
        <begin position="117"/>
        <end position="136"/>
    </location>
</feature>
<sequence length="422" mass="46195">MVTFNHTDPSLVESVTSDQLEAEFDARFGTTQPGKNLGYEVVGRLSRWEGGNSNPYQQGQLEPSNNPNADDAKPEKISLCDFVKQFFRPTYDLTEVTIEDIKRVKLMHDRFMGDAQFNFNYSTLLVIASVIAGVGLGSDSAATVIASMLVSPLMGPVTATAYGISIGDFKMVRMAMFTELVSLCVCILMGLMIAACMINFPLGEEWPTAEMSNRATWSNFFCGIPIAFFSGLGVAVGLLDSETNSLVGVAISASLLPPAVNAGMLWVLNRDEETQDRADGTISLFLTLMNIAVIIVASMFMFRLKETLPIEKNIFWTDLGVARKIYHNVAILPKIQEAPDNNEIRRRVTKFFPRASAMVIRMDRIDNSDSSNSSSGRSSSLKNKNIARDSSLGYSSEGGDDTREETGVGASFSAMPPIEEMK</sequence>
<feature type="transmembrane region" description="Helical" evidence="2">
    <location>
        <begin position="246"/>
        <end position="268"/>
    </location>
</feature>
<feature type="transmembrane region" description="Helical" evidence="2">
    <location>
        <begin position="142"/>
        <end position="164"/>
    </location>
</feature>
<keyword evidence="2" id="KW-1133">Transmembrane helix</keyword>
<reference evidence="3" key="1">
    <citation type="submission" date="2021-01" db="EMBL/GenBank/DDBJ databases">
        <authorList>
            <person name="Corre E."/>
            <person name="Pelletier E."/>
            <person name="Niang G."/>
            <person name="Scheremetjew M."/>
            <person name="Finn R."/>
            <person name="Kale V."/>
            <person name="Holt S."/>
            <person name="Cochrane G."/>
            <person name="Meng A."/>
            <person name="Brown T."/>
            <person name="Cohen L."/>
        </authorList>
    </citation>
    <scope>NUCLEOTIDE SEQUENCE</scope>
    <source>
        <strain evidence="3">10249 10 AB</strain>
    </source>
</reference>
<feature type="compositionally biased region" description="Polar residues" evidence="1">
    <location>
        <begin position="52"/>
        <end position="68"/>
    </location>
</feature>
<feature type="transmembrane region" description="Helical" evidence="2">
    <location>
        <begin position="176"/>
        <end position="200"/>
    </location>
</feature>
<dbReference type="Pfam" id="PF04087">
    <property type="entry name" value="DUF389"/>
    <property type="match status" value="1"/>
</dbReference>
<feature type="transmembrane region" description="Helical" evidence="2">
    <location>
        <begin position="220"/>
        <end position="239"/>
    </location>
</feature>
<feature type="region of interest" description="Disordered" evidence="1">
    <location>
        <begin position="52"/>
        <end position="72"/>
    </location>
</feature>
<proteinExistence type="predicted"/>